<dbReference type="STRING" id="1419482.SAMN05444266_107268"/>
<evidence type="ECO:0000313" key="2">
    <source>
        <dbReference type="EMBL" id="SHM28697.1"/>
    </source>
</evidence>
<proteinExistence type="predicted"/>
<name>A0A1M7HKQ2_9BACT</name>
<accession>A0A1M7HKQ2</accession>
<dbReference type="SUPFAM" id="SSF52540">
    <property type="entry name" value="P-loop containing nucleoside triphosphate hydrolases"/>
    <property type="match status" value="1"/>
</dbReference>
<evidence type="ECO:0000259" key="1">
    <source>
        <dbReference type="Pfam" id="PF00004"/>
    </source>
</evidence>
<dbReference type="AlphaFoldDB" id="A0A1M7HKQ2"/>
<dbReference type="GO" id="GO:0016887">
    <property type="term" value="F:ATP hydrolysis activity"/>
    <property type="evidence" value="ECO:0007669"/>
    <property type="project" value="InterPro"/>
</dbReference>
<keyword evidence="3" id="KW-1185">Reference proteome</keyword>
<dbReference type="Gene3D" id="3.40.50.300">
    <property type="entry name" value="P-loop containing nucleotide triphosphate hydrolases"/>
    <property type="match status" value="1"/>
</dbReference>
<dbReference type="InterPro" id="IPR027417">
    <property type="entry name" value="P-loop_NTPase"/>
</dbReference>
<dbReference type="PANTHER" id="PTHR23070">
    <property type="entry name" value="BCS1 AAA-TYPE ATPASE"/>
    <property type="match status" value="1"/>
</dbReference>
<feature type="domain" description="ATPase AAA-type core" evidence="1">
    <location>
        <begin position="183"/>
        <end position="302"/>
    </location>
</feature>
<gene>
    <name evidence="2" type="ORF">SAMN05444266_107268</name>
</gene>
<dbReference type="Proteomes" id="UP000184420">
    <property type="component" value="Unassembled WGS sequence"/>
</dbReference>
<dbReference type="InterPro" id="IPR003959">
    <property type="entry name" value="ATPase_AAA_core"/>
</dbReference>
<reference evidence="2 3" key="1">
    <citation type="submission" date="2016-11" db="EMBL/GenBank/DDBJ databases">
        <authorList>
            <person name="Jaros S."/>
            <person name="Januszkiewicz K."/>
            <person name="Wedrychowicz H."/>
        </authorList>
    </citation>
    <scope>NUCLEOTIDE SEQUENCE [LARGE SCALE GENOMIC DNA]</scope>
    <source>
        <strain evidence="2 3">DSM 27406</strain>
    </source>
</reference>
<evidence type="ECO:0000313" key="3">
    <source>
        <dbReference type="Proteomes" id="UP000184420"/>
    </source>
</evidence>
<dbReference type="GO" id="GO:0005524">
    <property type="term" value="F:ATP binding"/>
    <property type="evidence" value="ECO:0007669"/>
    <property type="project" value="InterPro"/>
</dbReference>
<sequence>MENTYRNPDINNYYLPTNDFVQRISVYMHHFNTMPSMDTIYGLDMDKVIGWIEDTFVAEILHVYKDKYYNRDKDKYYYYKAIYVLKDNRLLYWEASFLEILHDGSDQEFVKMVSDKVVPMKAKAKRQPHEMNLITLEDGAIALKSMEVKRTKLDLSLYYEDDFLAVDQTIQQRLRKNKDKGIVLLHGMPGTGKTTYLRYLIGRIKKKVLFVSPDMAENITSPSFMNLLIDNPNCVVVIEDAENIILDRKITGSSSVSSLLNLSDGLLSDCLNVQLICSFNSDLRSVDSALLRKGRLIARYEFGKLSVEKAQRLSDSLGFNQIIRRPMTVAEITNPQEAAVETKQRAIGFRRELAEELVN</sequence>
<protein>
    <submittedName>
        <fullName evidence="2">ATPase family associated with various cellular activities (AAA)</fullName>
    </submittedName>
</protein>
<dbReference type="OrthoDB" id="9809379at2"/>
<dbReference type="InterPro" id="IPR050747">
    <property type="entry name" value="Mitochondrial_chaperone_BCS1"/>
</dbReference>
<dbReference type="Pfam" id="PF00004">
    <property type="entry name" value="AAA"/>
    <property type="match status" value="1"/>
</dbReference>
<dbReference type="EMBL" id="FRBL01000007">
    <property type="protein sequence ID" value="SHM28697.1"/>
    <property type="molecule type" value="Genomic_DNA"/>
</dbReference>
<organism evidence="2 3">
    <name type="scientific">Chitinophaga jiangningensis</name>
    <dbReference type="NCBI Taxonomy" id="1419482"/>
    <lineage>
        <taxon>Bacteria</taxon>
        <taxon>Pseudomonadati</taxon>
        <taxon>Bacteroidota</taxon>
        <taxon>Chitinophagia</taxon>
        <taxon>Chitinophagales</taxon>
        <taxon>Chitinophagaceae</taxon>
        <taxon>Chitinophaga</taxon>
    </lineage>
</organism>